<name>A0A4S4FNE6_9MICO</name>
<evidence type="ECO:0000313" key="2">
    <source>
        <dbReference type="EMBL" id="THG30752.1"/>
    </source>
</evidence>
<dbReference type="EMBL" id="SSSM01000003">
    <property type="protein sequence ID" value="THG31989.1"/>
    <property type="molecule type" value="Genomic_DNA"/>
</dbReference>
<sequence length="415" mass="45546">MPGPGLQLPRPFRSAWKNDETFKLNLIPRPSDAPQVHASGPDPDRILVVGTGAVVGWGVSSHDLAFSGQLARQLSEITARGVDVDVITEHGLTASATLRKITDLRLWRYDAIIISVGTAEALRLDSTARWSNTMSALIADVAEQASATTQMIVFGIPPVGSMGPFGDKFGRQSDRLAKKFDAITEEICAQDPRISFRSLPEKGSPVQLREIAPRDLYRMLAGSVAAQLAPKLERSCADNAQISEWGAHYRRGKPQNEDQRQAALTAMNILQLQPSERLDRITRLAQQMFSTEVAAITLMDGDRQVFKSVVGFDDVVIPREYSFCNETIKHEAPTVFRDMGAMKMFGKNPLVHAGPKARFYAGYPIESPDGYRIGAVCVIDSKPRPEGDLDLVGLRDLAMAVQKEMFGTAVPSYHI</sequence>
<evidence type="ECO:0000313" key="3">
    <source>
        <dbReference type="EMBL" id="THG31989.1"/>
    </source>
</evidence>
<dbReference type="Proteomes" id="UP000309133">
    <property type="component" value="Unassembled WGS sequence"/>
</dbReference>
<dbReference type="Gene3D" id="3.30.450.40">
    <property type="match status" value="1"/>
</dbReference>
<comment type="caution">
    <text evidence="3">The sequence shown here is derived from an EMBL/GenBank/DDBJ whole genome shotgun (WGS) entry which is preliminary data.</text>
</comment>
<keyword evidence="4" id="KW-1185">Reference proteome</keyword>
<reference evidence="3 4" key="1">
    <citation type="submission" date="2019-04" db="EMBL/GenBank/DDBJ databases">
        <authorList>
            <person name="Jiang L."/>
        </authorList>
    </citation>
    <scope>NUCLEOTIDE SEQUENCE [LARGE SCALE GENOMIC DNA]</scope>
    <source>
        <strain evidence="3 4">YIM 131853</strain>
    </source>
</reference>
<dbReference type="InterPro" id="IPR029016">
    <property type="entry name" value="GAF-like_dom_sf"/>
</dbReference>
<dbReference type="RefSeq" id="WP_136427109.1">
    <property type="nucleotide sequence ID" value="NZ_SSSM01000003.1"/>
</dbReference>
<dbReference type="OrthoDB" id="9151676at2"/>
<dbReference type="EMBL" id="SSSM01000004">
    <property type="protein sequence ID" value="THG30752.1"/>
    <property type="molecule type" value="Genomic_DNA"/>
</dbReference>
<gene>
    <name evidence="3" type="ORF">E6C64_08075</name>
    <name evidence="2" type="ORF">E6C64_08930</name>
</gene>
<dbReference type="PANTHER" id="PTHR43102:SF2">
    <property type="entry name" value="GAF DOMAIN-CONTAINING PROTEIN"/>
    <property type="match status" value="1"/>
</dbReference>
<organism evidence="3 4">
    <name type="scientific">Naasia lichenicola</name>
    <dbReference type="NCBI Taxonomy" id="2565933"/>
    <lineage>
        <taxon>Bacteria</taxon>
        <taxon>Bacillati</taxon>
        <taxon>Actinomycetota</taxon>
        <taxon>Actinomycetes</taxon>
        <taxon>Micrococcales</taxon>
        <taxon>Microbacteriaceae</taxon>
        <taxon>Naasia</taxon>
    </lineage>
</organism>
<evidence type="ECO:0000259" key="1">
    <source>
        <dbReference type="Pfam" id="PF01590"/>
    </source>
</evidence>
<dbReference type="InterPro" id="IPR036514">
    <property type="entry name" value="SGNH_hydro_sf"/>
</dbReference>
<dbReference type="SUPFAM" id="SSF52266">
    <property type="entry name" value="SGNH hydrolase"/>
    <property type="match status" value="1"/>
</dbReference>
<proteinExistence type="predicted"/>
<dbReference type="PANTHER" id="PTHR43102">
    <property type="entry name" value="SLR1143 PROTEIN"/>
    <property type="match status" value="1"/>
</dbReference>
<dbReference type="AlphaFoldDB" id="A0A4S4FNE6"/>
<protein>
    <recommendedName>
        <fullName evidence="1">GAF domain-containing protein</fullName>
    </recommendedName>
</protein>
<accession>A0A4S4FNE6</accession>
<dbReference type="SUPFAM" id="SSF55781">
    <property type="entry name" value="GAF domain-like"/>
    <property type="match status" value="1"/>
</dbReference>
<dbReference type="Pfam" id="PF01590">
    <property type="entry name" value="GAF"/>
    <property type="match status" value="1"/>
</dbReference>
<dbReference type="Gene3D" id="3.40.50.1110">
    <property type="entry name" value="SGNH hydrolase"/>
    <property type="match status" value="1"/>
</dbReference>
<evidence type="ECO:0000313" key="4">
    <source>
        <dbReference type="Proteomes" id="UP000309133"/>
    </source>
</evidence>
<dbReference type="CDD" id="cd01836">
    <property type="entry name" value="FeeA_FeeB_like"/>
    <property type="match status" value="1"/>
</dbReference>
<dbReference type="InterPro" id="IPR003018">
    <property type="entry name" value="GAF"/>
</dbReference>
<feature type="domain" description="GAF" evidence="1">
    <location>
        <begin position="275"/>
        <end position="399"/>
    </location>
</feature>